<gene>
    <name evidence="1" type="ORF">P691DRAFT_38710</name>
</gene>
<evidence type="ECO:0000313" key="1">
    <source>
        <dbReference type="EMBL" id="KAF9448528.1"/>
    </source>
</evidence>
<accession>A0A9P5XCM4</accession>
<sequence>MLGSRANSARAMGFAGIIIRYVPPIQVSSITGRVPPEILEHVAYVMGGPLGSEDHESRTVKLGGGGYNEVFLISLKDRDRGSQSGEAEGTEMEVEMLAGDGDPQVVGRARIEI</sequence>
<reference evidence="1" key="1">
    <citation type="submission" date="2020-11" db="EMBL/GenBank/DDBJ databases">
        <authorList>
            <consortium name="DOE Joint Genome Institute"/>
            <person name="Ahrendt S."/>
            <person name="Riley R."/>
            <person name="Andreopoulos W."/>
            <person name="Labutti K."/>
            <person name="Pangilinan J."/>
            <person name="Ruiz-Duenas F.J."/>
            <person name="Barrasa J.M."/>
            <person name="Sanchez-Garcia M."/>
            <person name="Camarero S."/>
            <person name="Miyauchi S."/>
            <person name="Serrano A."/>
            <person name="Linde D."/>
            <person name="Babiker R."/>
            <person name="Drula E."/>
            <person name="Ayuso-Fernandez I."/>
            <person name="Pacheco R."/>
            <person name="Padilla G."/>
            <person name="Ferreira P."/>
            <person name="Barriuso J."/>
            <person name="Kellner H."/>
            <person name="Castanera R."/>
            <person name="Alfaro M."/>
            <person name="Ramirez L."/>
            <person name="Pisabarro A.G."/>
            <person name="Kuo A."/>
            <person name="Tritt A."/>
            <person name="Lipzen A."/>
            <person name="He G."/>
            <person name="Yan M."/>
            <person name="Ng V."/>
            <person name="Cullen D."/>
            <person name="Martin F."/>
            <person name="Rosso M.-N."/>
            <person name="Henrissat B."/>
            <person name="Hibbett D."/>
            <person name="Martinez A.T."/>
            <person name="Grigoriev I.V."/>
        </authorList>
    </citation>
    <scope>NUCLEOTIDE SEQUENCE</scope>
    <source>
        <strain evidence="1">MF-IS2</strain>
    </source>
</reference>
<comment type="caution">
    <text evidence="1">The sequence shown here is derived from an EMBL/GenBank/DDBJ whole genome shotgun (WGS) entry which is preliminary data.</text>
</comment>
<dbReference type="AlphaFoldDB" id="A0A9P5XCM4"/>
<protein>
    <submittedName>
        <fullName evidence="1">Uncharacterized protein</fullName>
    </submittedName>
</protein>
<evidence type="ECO:0000313" key="2">
    <source>
        <dbReference type="Proteomes" id="UP000807342"/>
    </source>
</evidence>
<dbReference type="OrthoDB" id="2906425at2759"/>
<name>A0A9P5XCM4_9AGAR</name>
<keyword evidence="2" id="KW-1185">Reference proteome</keyword>
<organism evidence="1 2">
    <name type="scientific">Macrolepiota fuliginosa MF-IS2</name>
    <dbReference type="NCBI Taxonomy" id="1400762"/>
    <lineage>
        <taxon>Eukaryota</taxon>
        <taxon>Fungi</taxon>
        <taxon>Dikarya</taxon>
        <taxon>Basidiomycota</taxon>
        <taxon>Agaricomycotina</taxon>
        <taxon>Agaricomycetes</taxon>
        <taxon>Agaricomycetidae</taxon>
        <taxon>Agaricales</taxon>
        <taxon>Agaricineae</taxon>
        <taxon>Agaricaceae</taxon>
        <taxon>Macrolepiota</taxon>
    </lineage>
</organism>
<dbReference type="Proteomes" id="UP000807342">
    <property type="component" value="Unassembled WGS sequence"/>
</dbReference>
<proteinExistence type="predicted"/>
<dbReference type="EMBL" id="MU151158">
    <property type="protein sequence ID" value="KAF9448528.1"/>
    <property type="molecule type" value="Genomic_DNA"/>
</dbReference>